<dbReference type="RefSeq" id="WP_154424093.1">
    <property type="nucleotide sequence ID" value="NZ_VUNN01000001.1"/>
</dbReference>
<keyword evidence="2" id="KW-1185">Reference proteome</keyword>
<dbReference type="Proteomes" id="UP000460549">
    <property type="component" value="Unassembled WGS sequence"/>
</dbReference>
<accession>A0A7X2PA85</accession>
<proteinExistence type="predicted"/>
<sequence length="175" mass="19403">MKKTIALIFLILINLSLFAGDYFDVSLGFGHYTDFKKANSLSLAYSSTIGLTDRLELILTGVSEVTPEPFSNNELQIGLDFALMGQRSTATEVAGSSINTLIGGGLIISQAKGSFLPSGVFLNITPITIGTPIHGRRERAFEIGCAYDWFENKFKFTFSFIKLDFYVRGSWRDYK</sequence>
<comment type="caution">
    <text evidence="1">The sequence shown here is derived from an EMBL/GenBank/DDBJ whole genome shotgun (WGS) entry which is preliminary data.</text>
</comment>
<reference evidence="1 2" key="1">
    <citation type="submission" date="2019-08" db="EMBL/GenBank/DDBJ databases">
        <title>In-depth cultivation of the pig gut microbiome towards novel bacterial diversity and tailored functional studies.</title>
        <authorList>
            <person name="Wylensek D."/>
            <person name="Hitch T.C.A."/>
            <person name="Clavel T."/>
        </authorList>
    </citation>
    <scope>NUCLEOTIDE SEQUENCE [LARGE SCALE GENOMIC DNA]</scope>
    <source>
        <strain evidence="1 2">NM-380-WT-3C1</strain>
    </source>
</reference>
<dbReference type="EMBL" id="VUNN01000001">
    <property type="protein sequence ID" value="MSU05190.1"/>
    <property type="molecule type" value="Genomic_DNA"/>
</dbReference>
<evidence type="ECO:0008006" key="3">
    <source>
        <dbReference type="Google" id="ProtNLM"/>
    </source>
</evidence>
<dbReference type="AlphaFoldDB" id="A0A7X2PA85"/>
<evidence type="ECO:0000313" key="2">
    <source>
        <dbReference type="Proteomes" id="UP000460549"/>
    </source>
</evidence>
<protein>
    <recommendedName>
        <fullName evidence="3">Outer membrane protein beta-barrel domain-containing protein</fullName>
    </recommendedName>
</protein>
<evidence type="ECO:0000313" key="1">
    <source>
        <dbReference type="EMBL" id="MSU05190.1"/>
    </source>
</evidence>
<gene>
    <name evidence="1" type="ORF">FYJ80_00115</name>
</gene>
<organism evidence="1 2">
    <name type="scientific">Bullifex porci</name>
    <dbReference type="NCBI Taxonomy" id="2606638"/>
    <lineage>
        <taxon>Bacteria</taxon>
        <taxon>Pseudomonadati</taxon>
        <taxon>Spirochaetota</taxon>
        <taxon>Spirochaetia</taxon>
        <taxon>Spirochaetales</taxon>
        <taxon>Spirochaetaceae</taxon>
        <taxon>Bullifex</taxon>
    </lineage>
</organism>
<name>A0A7X2PA85_9SPIO</name>